<organism evidence="2 3">
    <name type="scientific">Galerina marginata (strain CBS 339.88)</name>
    <dbReference type="NCBI Taxonomy" id="685588"/>
    <lineage>
        <taxon>Eukaryota</taxon>
        <taxon>Fungi</taxon>
        <taxon>Dikarya</taxon>
        <taxon>Basidiomycota</taxon>
        <taxon>Agaricomycotina</taxon>
        <taxon>Agaricomycetes</taxon>
        <taxon>Agaricomycetidae</taxon>
        <taxon>Agaricales</taxon>
        <taxon>Agaricineae</taxon>
        <taxon>Strophariaceae</taxon>
        <taxon>Galerina</taxon>
    </lineage>
</organism>
<gene>
    <name evidence="2" type="ORF">GALMADRAFT_147363</name>
</gene>
<sequence length="259" mass="28268">MPSDVSKNASEAFQTLITDRRLAGPRLPANRVRLGNDRVTDQRRFAIVDFVLNHHHSRPFASPLPVPTPKALKIKDLHISLGHGFDDACPFPRRGIATSSPRAFTTDHATRKRKANANAVTNIRDDVRVNGVHQPPAVPLPHPPMNVSQLVVRITREPRYRVNDDFDETSRAPYRTASTSTGAVAVPSVARPTNPLVLPTPCEPTRRLLTLAGWGEHGRQSSDGRQRSRPPPAPTTVSTAPTSTSPPSIVTPDDADESP</sequence>
<name>A0A067S8K2_GALM3</name>
<keyword evidence="3" id="KW-1185">Reference proteome</keyword>
<evidence type="ECO:0000313" key="2">
    <source>
        <dbReference type="EMBL" id="KDR67151.1"/>
    </source>
</evidence>
<dbReference type="Proteomes" id="UP000027222">
    <property type="component" value="Unassembled WGS sequence"/>
</dbReference>
<reference evidence="3" key="1">
    <citation type="journal article" date="2014" name="Proc. Natl. Acad. Sci. U.S.A.">
        <title>Extensive sampling of basidiomycete genomes demonstrates inadequacy of the white-rot/brown-rot paradigm for wood decay fungi.</title>
        <authorList>
            <person name="Riley R."/>
            <person name="Salamov A.A."/>
            <person name="Brown D.W."/>
            <person name="Nagy L.G."/>
            <person name="Floudas D."/>
            <person name="Held B.W."/>
            <person name="Levasseur A."/>
            <person name="Lombard V."/>
            <person name="Morin E."/>
            <person name="Otillar R."/>
            <person name="Lindquist E.A."/>
            <person name="Sun H."/>
            <person name="LaButti K.M."/>
            <person name="Schmutz J."/>
            <person name="Jabbour D."/>
            <person name="Luo H."/>
            <person name="Baker S.E."/>
            <person name="Pisabarro A.G."/>
            <person name="Walton J.D."/>
            <person name="Blanchette R.A."/>
            <person name="Henrissat B."/>
            <person name="Martin F."/>
            <person name="Cullen D."/>
            <person name="Hibbett D.S."/>
            <person name="Grigoriev I.V."/>
        </authorList>
    </citation>
    <scope>NUCLEOTIDE SEQUENCE [LARGE SCALE GENOMIC DNA]</scope>
    <source>
        <strain evidence="3">CBS 339.88</strain>
    </source>
</reference>
<feature type="region of interest" description="Disordered" evidence="1">
    <location>
        <begin position="213"/>
        <end position="259"/>
    </location>
</feature>
<proteinExistence type="predicted"/>
<accession>A0A067S8K2</accession>
<feature type="compositionally biased region" description="Basic and acidic residues" evidence="1">
    <location>
        <begin position="216"/>
        <end position="226"/>
    </location>
</feature>
<evidence type="ECO:0000313" key="3">
    <source>
        <dbReference type="Proteomes" id="UP000027222"/>
    </source>
</evidence>
<feature type="compositionally biased region" description="Low complexity" evidence="1">
    <location>
        <begin position="235"/>
        <end position="252"/>
    </location>
</feature>
<dbReference type="EMBL" id="KL142417">
    <property type="protein sequence ID" value="KDR67151.1"/>
    <property type="molecule type" value="Genomic_DNA"/>
</dbReference>
<dbReference type="AlphaFoldDB" id="A0A067S8K2"/>
<dbReference type="HOGENOM" id="CLU_1073812_0_0_1"/>
<evidence type="ECO:0000256" key="1">
    <source>
        <dbReference type="SAM" id="MobiDB-lite"/>
    </source>
</evidence>
<protein>
    <submittedName>
        <fullName evidence="2">Uncharacterized protein</fullName>
    </submittedName>
</protein>